<comment type="caution">
    <text evidence="6">The sequence shown here is derived from an EMBL/GenBank/DDBJ whole genome shotgun (WGS) entry which is preliminary data.</text>
</comment>
<keyword evidence="3" id="KW-0175">Coiled coil</keyword>
<dbReference type="FunFam" id="2.60.120.200:FF:000155">
    <property type="entry name" value="Galectin"/>
    <property type="match status" value="1"/>
</dbReference>
<dbReference type="PROSITE" id="PS51304">
    <property type="entry name" value="GALECTIN"/>
    <property type="match status" value="2"/>
</dbReference>
<dbReference type="SMART" id="SM00908">
    <property type="entry name" value="Gal-bind_lectin"/>
    <property type="match status" value="2"/>
</dbReference>
<dbReference type="SUPFAM" id="SSF49899">
    <property type="entry name" value="Concanavalin A-like lectins/glucanases"/>
    <property type="match status" value="2"/>
</dbReference>
<dbReference type="InterPro" id="IPR044156">
    <property type="entry name" value="Galectin-like"/>
</dbReference>
<keyword evidence="2" id="KW-0677">Repeat</keyword>
<feature type="compositionally biased region" description="Low complexity" evidence="4">
    <location>
        <begin position="243"/>
        <end position="252"/>
    </location>
</feature>
<evidence type="ECO:0000256" key="2">
    <source>
        <dbReference type="ARBA" id="ARBA00022737"/>
    </source>
</evidence>
<dbReference type="Proteomes" id="UP000582659">
    <property type="component" value="Unassembled WGS sequence"/>
</dbReference>
<keyword evidence="1" id="KW-0430">Lectin</keyword>
<dbReference type="OrthoDB" id="6251307at2759"/>
<dbReference type="GO" id="GO:0016936">
    <property type="term" value="F:galactoside binding"/>
    <property type="evidence" value="ECO:0007669"/>
    <property type="project" value="TreeGrafter"/>
</dbReference>
<evidence type="ECO:0000259" key="5">
    <source>
        <dbReference type="PROSITE" id="PS51304"/>
    </source>
</evidence>
<feature type="region of interest" description="Disordered" evidence="4">
    <location>
        <begin position="163"/>
        <end position="280"/>
    </location>
</feature>
<evidence type="ECO:0000256" key="3">
    <source>
        <dbReference type="SAM" id="Coils"/>
    </source>
</evidence>
<feature type="domain" description="Galectin" evidence="5">
    <location>
        <begin position="697"/>
        <end position="824"/>
    </location>
</feature>
<evidence type="ECO:0000256" key="1">
    <source>
        <dbReference type="ARBA" id="ARBA00022734"/>
    </source>
</evidence>
<dbReference type="AlphaFoldDB" id="A0A811KM77"/>
<feature type="compositionally biased region" description="Basic and acidic residues" evidence="4">
    <location>
        <begin position="11"/>
        <end position="23"/>
    </location>
</feature>
<name>A0A811KM77_BURXY</name>
<dbReference type="SMR" id="A0A811KM77"/>
<organism evidence="6 7">
    <name type="scientific">Bursaphelenchus xylophilus</name>
    <name type="common">Pinewood nematode worm</name>
    <name type="synonym">Aphelenchoides xylophilus</name>
    <dbReference type="NCBI Taxonomy" id="6326"/>
    <lineage>
        <taxon>Eukaryota</taxon>
        <taxon>Metazoa</taxon>
        <taxon>Ecdysozoa</taxon>
        <taxon>Nematoda</taxon>
        <taxon>Chromadorea</taxon>
        <taxon>Rhabditida</taxon>
        <taxon>Tylenchina</taxon>
        <taxon>Tylenchomorpha</taxon>
        <taxon>Aphelenchoidea</taxon>
        <taxon>Aphelenchoididae</taxon>
        <taxon>Bursaphelenchus</taxon>
    </lineage>
</organism>
<dbReference type="Pfam" id="PF00337">
    <property type="entry name" value="Gal-bind_lectin"/>
    <property type="match status" value="2"/>
</dbReference>
<feature type="domain" description="Galectin" evidence="5">
    <location>
        <begin position="557"/>
        <end position="688"/>
    </location>
</feature>
<evidence type="ECO:0000313" key="7">
    <source>
        <dbReference type="Proteomes" id="UP000659654"/>
    </source>
</evidence>
<dbReference type="SMART" id="SM00276">
    <property type="entry name" value="GLECT"/>
    <property type="match status" value="2"/>
</dbReference>
<dbReference type="EMBL" id="CAJFCV020000002">
    <property type="protein sequence ID" value="CAG9100210.1"/>
    <property type="molecule type" value="Genomic_DNA"/>
</dbReference>
<dbReference type="InterPro" id="IPR001079">
    <property type="entry name" value="Galectin_CRD"/>
</dbReference>
<accession>A0A811KM77</accession>
<dbReference type="CDD" id="cd00070">
    <property type="entry name" value="GLECT"/>
    <property type="match status" value="2"/>
</dbReference>
<sequence>MSETQVVEQPGVEKFEEVKKEMTDSGIQESNNNYEASKSPETPPPNGHIPQDQPQVQVNGHDKSHKQAITEDFEHVGKSDEGGFDKDFENTVHELGEQLDNKVEQYLDELDQQEQKVLEVIDNVLKKHSSVEEAEKAQPELHVEQVDVSAVAAEENGNVKAEIQVEGEDIDRRVHVQVSEDVVQGQAVNQHPDNDATKENSGNVQDGSNTPDSVDFQDATDSTPPLGDIEVPVDAQSGDLVAADSQSSLPLPDLDDSPADDSLAQVSQPSEDAADNKSIQDNIEETFEKVQINPLTSEYSGDQVEITVTPVEADVNSERPVEANDSIEVTEENVEEVPHGGEVEAVFIHKGDHERQASVESTSFVFEATEAAARLISASSSESLAKDPPEEPVANPEAVSDVPSTPDVAAQEEAKDPNISQVEVPDVPSEAVASSEVVVDNIEEAFEKVEVTPLSETPLILERQGSSDTLLDSEQPAEVHNPETAQNVYENVAKLESVEKEVPKEEEKEEKSVKKSIFKVITNLIDRHLVEHAEPEHLDRYKRYEQMAAESSYPIPYRSKLTEPFEPGQTLIVKGKTVEDSVRFTVSLHTATADFSGNDVPLHISVRFDEGKIVFNTFSKGEWGKEERKGNPFKKGDDIDIRVRAHDNRFTITANQKEIKEYEHRIPLSSVTHFSIDGDVFINHISWSGKYYPVPYESGIPGDGLTPGKTLLIYGTPEKKGKRFHINLLKKNGDIALHFNPRFDEKAIVRNSLINNEWGNEEREGKNPLEKDVGFDLKIVNEEYAFQIFINEERFCTYAHRLEPHDLNGLQIGGDVEITGIQIF</sequence>
<evidence type="ECO:0000313" key="6">
    <source>
        <dbReference type="EMBL" id="CAD5216850.1"/>
    </source>
</evidence>
<reference evidence="6" key="1">
    <citation type="submission" date="2020-09" db="EMBL/GenBank/DDBJ databases">
        <authorList>
            <person name="Kikuchi T."/>
        </authorList>
    </citation>
    <scope>NUCLEOTIDE SEQUENCE</scope>
    <source>
        <strain evidence="6">Ka4C1</strain>
    </source>
</reference>
<feature type="compositionally biased region" description="Polar residues" evidence="4">
    <location>
        <begin position="25"/>
        <end position="40"/>
    </location>
</feature>
<dbReference type="Proteomes" id="UP000659654">
    <property type="component" value="Unassembled WGS sequence"/>
</dbReference>
<feature type="compositionally biased region" description="Polar residues" evidence="4">
    <location>
        <begin position="199"/>
        <end position="212"/>
    </location>
</feature>
<dbReference type="PANTHER" id="PTHR11346:SF93">
    <property type="entry name" value="GALECTIN DOMAIN-CONTAINING PROTEIN"/>
    <property type="match status" value="1"/>
</dbReference>
<evidence type="ECO:0000256" key="4">
    <source>
        <dbReference type="SAM" id="MobiDB-lite"/>
    </source>
</evidence>
<dbReference type="InterPro" id="IPR013320">
    <property type="entry name" value="ConA-like_dom_sf"/>
</dbReference>
<feature type="region of interest" description="Disordered" evidence="4">
    <location>
        <begin position="379"/>
        <end position="428"/>
    </location>
</feature>
<dbReference type="FunFam" id="2.60.120.200:FF:000145">
    <property type="entry name" value="Galectin"/>
    <property type="match status" value="1"/>
</dbReference>
<protein>
    <submittedName>
        <fullName evidence="6">(pine wood nematode) hypothetical protein</fullName>
    </submittedName>
</protein>
<feature type="region of interest" description="Disordered" evidence="4">
    <location>
        <begin position="1"/>
        <end position="66"/>
    </location>
</feature>
<keyword evidence="7" id="KW-1185">Reference proteome</keyword>
<proteinExistence type="predicted"/>
<dbReference type="EMBL" id="CAJFDI010000002">
    <property type="protein sequence ID" value="CAD5216850.1"/>
    <property type="molecule type" value="Genomic_DNA"/>
</dbReference>
<gene>
    <name evidence="6" type="ORF">BXYJ_LOCUS4741</name>
</gene>
<feature type="coiled-coil region" evidence="3">
    <location>
        <begin position="96"/>
        <end position="123"/>
    </location>
</feature>
<dbReference type="GO" id="GO:0030246">
    <property type="term" value="F:carbohydrate binding"/>
    <property type="evidence" value="ECO:0007669"/>
    <property type="project" value="UniProtKB-KW"/>
</dbReference>
<dbReference type="Gene3D" id="2.60.120.200">
    <property type="match status" value="2"/>
</dbReference>
<dbReference type="PANTHER" id="PTHR11346">
    <property type="entry name" value="GALECTIN"/>
    <property type="match status" value="1"/>
</dbReference>